<proteinExistence type="predicted"/>
<reference evidence="2" key="1">
    <citation type="journal article" date="2019" name="Int. J. Syst. Evol. Microbiol.">
        <title>The Global Catalogue of Microorganisms (GCM) 10K type strain sequencing project: providing services to taxonomists for standard genome sequencing and annotation.</title>
        <authorList>
            <consortium name="The Broad Institute Genomics Platform"/>
            <consortium name="The Broad Institute Genome Sequencing Center for Infectious Disease"/>
            <person name="Wu L."/>
            <person name="Ma J."/>
        </authorList>
    </citation>
    <scope>NUCLEOTIDE SEQUENCE [LARGE SCALE GENOMIC DNA]</scope>
    <source>
        <strain evidence="2">JCM 32105</strain>
    </source>
</reference>
<dbReference type="EMBL" id="BAABFA010000011">
    <property type="protein sequence ID" value="GAA4466512.1"/>
    <property type="molecule type" value="Genomic_DNA"/>
</dbReference>
<gene>
    <name evidence="1" type="ORF">GCM10023093_20780</name>
</gene>
<name>A0ABP8NJD7_9BACT</name>
<accession>A0ABP8NJD7</accession>
<dbReference type="Proteomes" id="UP001500067">
    <property type="component" value="Unassembled WGS sequence"/>
</dbReference>
<evidence type="ECO:0000313" key="1">
    <source>
        <dbReference type="EMBL" id="GAA4466512.1"/>
    </source>
</evidence>
<keyword evidence="2" id="KW-1185">Reference proteome</keyword>
<protein>
    <submittedName>
        <fullName evidence="1">Uncharacterized protein</fullName>
    </submittedName>
</protein>
<evidence type="ECO:0000313" key="2">
    <source>
        <dbReference type="Proteomes" id="UP001500067"/>
    </source>
</evidence>
<comment type="caution">
    <text evidence="1">The sequence shown here is derived from an EMBL/GenBank/DDBJ whole genome shotgun (WGS) entry which is preliminary data.</text>
</comment>
<sequence length="132" mass="15512">MSCKKEKVQPRLSLPKEYIPTMAGIHKMVGKYYYGCSVPGQPSTDTTVFEELDFDITVLGDSVTLTVNTSSRGTFNCFYRSYDTVNERLRFITDKNAYDIEYLYYYFNEDSILYYAYNMSTFCRYEETLHTE</sequence>
<organism evidence="1 2">
    <name type="scientific">Nemorincola caseinilytica</name>
    <dbReference type="NCBI Taxonomy" id="2054315"/>
    <lineage>
        <taxon>Bacteria</taxon>
        <taxon>Pseudomonadati</taxon>
        <taxon>Bacteroidota</taxon>
        <taxon>Chitinophagia</taxon>
        <taxon>Chitinophagales</taxon>
        <taxon>Chitinophagaceae</taxon>
        <taxon>Nemorincola</taxon>
    </lineage>
</organism>